<dbReference type="RefSeq" id="XP_022329530.1">
    <property type="nucleotide sequence ID" value="XM_022473822.1"/>
</dbReference>
<dbReference type="PANTHER" id="PTHR11188">
    <property type="entry name" value="ARRESTIN DOMAIN CONTAINING PROTEIN"/>
    <property type="match status" value="1"/>
</dbReference>
<organism evidence="4 5">
    <name type="scientific">Crassostrea virginica</name>
    <name type="common">Eastern oyster</name>
    <dbReference type="NCBI Taxonomy" id="6565"/>
    <lineage>
        <taxon>Eukaryota</taxon>
        <taxon>Metazoa</taxon>
        <taxon>Spiralia</taxon>
        <taxon>Lophotrochozoa</taxon>
        <taxon>Mollusca</taxon>
        <taxon>Bivalvia</taxon>
        <taxon>Autobranchia</taxon>
        <taxon>Pteriomorphia</taxon>
        <taxon>Ostreida</taxon>
        <taxon>Ostreoidea</taxon>
        <taxon>Ostreidae</taxon>
        <taxon>Crassostrea</taxon>
    </lineage>
</organism>
<name>A0A8B8DP25_CRAVI</name>
<keyword evidence="4" id="KW-1185">Reference proteome</keyword>
<dbReference type="KEGG" id="cvn:111128277"/>
<reference evidence="5" key="1">
    <citation type="submission" date="2025-08" db="UniProtKB">
        <authorList>
            <consortium name="RefSeq"/>
        </authorList>
    </citation>
    <scope>IDENTIFICATION</scope>
    <source>
        <tissue evidence="5">Whole sample</tissue>
    </source>
</reference>
<dbReference type="Pfam" id="PF00339">
    <property type="entry name" value="Arrestin_N"/>
    <property type="match status" value="1"/>
</dbReference>
<dbReference type="GO" id="GO:0005737">
    <property type="term" value="C:cytoplasm"/>
    <property type="evidence" value="ECO:0007669"/>
    <property type="project" value="TreeGrafter"/>
</dbReference>
<dbReference type="Pfam" id="PF02752">
    <property type="entry name" value="Arrestin_C"/>
    <property type="match status" value="1"/>
</dbReference>
<dbReference type="Gene3D" id="2.60.40.640">
    <property type="match status" value="2"/>
</dbReference>
<evidence type="ECO:0000259" key="3">
    <source>
        <dbReference type="SMART" id="SM01017"/>
    </source>
</evidence>
<gene>
    <name evidence="5" type="primary">LOC111128277</name>
</gene>
<dbReference type="Proteomes" id="UP000694844">
    <property type="component" value="Chromosome 4"/>
</dbReference>
<dbReference type="GO" id="GO:0015031">
    <property type="term" value="P:protein transport"/>
    <property type="evidence" value="ECO:0007669"/>
    <property type="project" value="TreeGrafter"/>
</dbReference>
<dbReference type="InterPro" id="IPR011022">
    <property type="entry name" value="Arrestin_C-like"/>
</dbReference>
<feature type="domain" description="Arrestin C-terminal-like" evidence="3">
    <location>
        <begin position="174"/>
        <end position="306"/>
    </location>
</feature>
<dbReference type="SMART" id="SM01017">
    <property type="entry name" value="Arrestin_C"/>
    <property type="match status" value="1"/>
</dbReference>
<evidence type="ECO:0000256" key="2">
    <source>
        <dbReference type="SAM" id="MobiDB-lite"/>
    </source>
</evidence>
<evidence type="ECO:0000313" key="5">
    <source>
        <dbReference type="RefSeq" id="XP_022329530.1"/>
    </source>
</evidence>
<dbReference type="InterPro" id="IPR050357">
    <property type="entry name" value="Arrestin_domain-protein"/>
</dbReference>
<feature type="region of interest" description="Disordered" evidence="2">
    <location>
        <begin position="375"/>
        <end position="484"/>
    </location>
</feature>
<accession>A0A8B8DP25</accession>
<dbReference type="SUPFAM" id="SSF81296">
    <property type="entry name" value="E set domains"/>
    <property type="match status" value="2"/>
</dbReference>
<proteinExistence type="inferred from homology"/>
<evidence type="ECO:0000313" key="4">
    <source>
        <dbReference type="Proteomes" id="UP000694844"/>
    </source>
</evidence>
<protein>
    <submittedName>
        <fullName evidence="5">Arrestin domain-containing protein 3-like isoform X1</fullName>
    </submittedName>
</protein>
<dbReference type="OrthoDB" id="2333384at2759"/>
<dbReference type="InterPro" id="IPR014752">
    <property type="entry name" value="Arrestin-like_C"/>
</dbReference>
<dbReference type="GeneID" id="111128277"/>
<evidence type="ECO:0000256" key="1">
    <source>
        <dbReference type="ARBA" id="ARBA00005298"/>
    </source>
</evidence>
<sequence>MPKISSVTFDLRGKEVFLAGEAVKGTWFVVVSSPVKVNYINTYLFGASYVEWRETNLSRRDQSDDKFKAHELYTKQMTSHSIKGNGEQLAAGKYKYPFDYCIPNDKVHSSFEGRHGATRWFIKIEIGLPVPYSNVVEYKFLTYLANVDIDLPLYAKPIVRSKETKISKAFGIGDAGSIKVTARLDRNGFCPGECALLTLEVLNETSKDLDQPSASVMQEVDYKGNGEWKVVTECVRTVVGSRLDKGKQQKWNNQKITIDPVPPTSPPRSSYCIKCSYYIQVRIPLPFYNGEDIKLRLPITVGTVPQNHEKRLTGQSPPSYEEIPVTDLSNSISYTPQRACSSGFQYSSKSLEFPNASYTPLTAYVLDYRPVEASGGAPQAATQKQTGQEHRAPPKSTNQKQTGQEHRAPPKSTNQKQTGQEHRAPPKSTNQKQTGQEHRAPPNSTNQKQTGQEHRAPPNSTNQKQTGQEHRPSPSAPPMAEKKH</sequence>
<dbReference type="PANTHER" id="PTHR11188:SF17">
    <property type="entry name" value="FI21816P1"/>
    <property type="match status" value="1"/>
</dbReference>
<comment type="similarity">
    <text evidence="1">Belongs to the arrestin family.</text>
</comment>
<dbReference type="InterPro" id="IPR011021">
    <property type="entry name" value="Arrestin-like_N"/>
</dbReference>
<dbReference type="InterPro" id="IPR014756">
    <property type="entry name" value="Ig_E-set"/>
</dbReference>
<dbReference type="AlphaFoldDB" id="A0A8B8DP25"/>